<sequence>MSTPTVWGEGERVVLVHGSLATGPEEWLEQRPLADEGFELVVPTRRAYASPGPGEDFLSDGEDVARLLGDGAHLVGHSYGGLVALVASHLRPTAVRSLVLAEPPLFAAAADHPAVAGLVESLQTLLSSDVDDRAFLGQFLRHVGTPEEELPAELLARLETMVPALRHARHPWQGEVPLTHLAAAPFPTVVVSGRHDEPFHAVCLALARDHGAQLRVVEGAGHEVQLTGEPFNAVLRDL</sequence>
<dbReference type="Proteomes" id="UP000250222">
    <property type="component" value="Unassembled WGS sequence"/>
</dbReference>
<gene>
    <name evidence="2" type="ORF">SAMN05216184_10652</name>
</gene>
<dbReference type="AlphaFoldDB" id="A0A2Y9ADX8"/>
<accession>A0A2Y9ADX8</accession>
<dbReference type="InterPro" id="IPR000073">
    <property type="entry name" value="AB_hydrolase_1"/>
</dbReference>
<dbReference type="EMBL" id="UETB01000006">
    <property type="protein sequence ID" value="SSA42385.1"/>
    <property type="molecule type" value="Genomic_DNA"/>
</dbReference>
<dbReference type="InterPro" id="IPR029058">
    <property type="entry name" value="AB_hydrolase_fold"/>
</dbReference>
<keyword evidence="3" id="KW-1185">Reference proteome</keyword>
<proteinExistence type="predicted"/>
<dbReference type="GO" id="GO:0003824">
    <property type="term" value="F:catalytic activity"/>
    <property type="evidence" value="ECO:0007669"/>
    <property type="project" value="UniProtKB-ARBA"/>
</dbReference>
<organism evidence="2 3">
    <name type="scientific">Georgenia satyanarayanai</name>
    <dbReference type="NCBI Taxonomy" id="860221"/>
    <lineage>
        <taxon>Bacteria</taxon>
        <taxon>Bacillati</taxon>
        <taxon>Actinomycetota</taxon>
        <taxon>Actinomycetes</taxon>
        <taxon>Micrococcales</taxon>
        <taxon>Bogoriellaceae</taxon>
        <taxon>Georgenia</taxon>
    </lineage>
</organism>
<evidence type="ECO:0000259" key="1">
    <source>
        <dbReference type="Pfam" id="PF12697"/>
    </source>
</evidence>
<reference evidence="2 3" key="1">
    <citation type="submission" date="2016-10" db="EMBL/GenBank/DDBJ databases">
        <authorList>
            <person name="Cai Z."/>
        </authorList>
    </citation>
    <scope>NUCLEOTIDE SEQUENCE [LARGE SCALE GENOMIC DNA]</scope>
    <source>
        <strain evidence="2 3">CGMCC 1.10826</strain>
    </source>
</reference>
<evidence type="ECO:0000313" key="3">
    <source>
        <dbReference type="Proteomes" id="UP000250222"/>
    </source>
</evidence>
<dbReference type="PANTHER" id="PTHR43139:SF52">
    <property type="entry name" value="SI:DKEY-122A22.2"/>
    <property type="match status" value="1"/>
</dbReference>
<protein>
    <submittedName>
        <fullName evidence="2">Pimeloyl-ACP methyl ester carboxylesterase</fullName>
    </submittedName>
</protein>
<dbReference type="OrthoDB" id="9804723at2"/>
<dbReference type="Gene3D" id="3.40.50.1820">
    <property type="entry name" value="alpha/beta hydrolase"/>
    <property type="match status" value="1"/>
</dbReference>
<dbReference type="RefSeq" id="WP_110852447.1">
    <property type="nucleotide sequence ID" value="NZ_QKLZ01000006.1"/>
</dbReference>
<name>A0A2Y9ADX8_9MICO</name>
<dbReference type="InterPro" id="IPR052370">
    <property type="entry name" value="Meta-cleavage_hydrolase"/>
</dbReference>
<feature type="domain" description="AB hydrolase-1" evidence="1">
    <location>
        <begin position="13"/>
        <end position="232"/>
    </location>
</feature>
<dbReference type="Pfam" id="PF12697">
    <property type="entry name" value="Abhydrolase_6"/>
    <property type="match status" value="1"/>
</dbReference>
<dbReference type="SUPFAM" id="SSF53474">
    <property type="entry name" value="alpha/beta-Hydrolases"/>
    <property type="match status" value="1"/>
</dbReference>
<dbReference type="PANTHER" id="PTHR43139">
    <property type="entry name" value="SI:DKEY-122A22.2"/>
    <property type="match status" value="1"/>
</dbReference>
<evidence type="ECO:0000313" key="2">
    <source>
        <dbReference type="EMBL" id="SSA42385.1"/>
    </source>
</evidence>